<evidence type="ECO:0000256" key="1">
    <source>
        <dbReference type="ARBA" id="ARBA00010164"/>
    </source>
</evidence>
<comment type="similarity">
    <text evidence="1">Belongs to the HipA Ser/Thr kinase family.</text>
</comment>
<feature type="domain" description="HipA N-terminal subdomain 1" evidence="5">
    <location>
        <begin position="6"/>
        <end position="105"/>
    </location>
</feature>
<dbReference type="AlphaFoldDB" id="A0A0A3YHA5"/>
<name>A0A0A3YHA5_BRAJP</name>
<sequence>MSKFMNVLMGGVPIGRLEQMDTGVLAIEYADGWLAADRVQIPLSMSLPLAAKKHSGAKVANYLWNLLPDSDQTLQKWGQIYGVSPNSAFALLSKVGEDCAGAIQIVTDEWMAANADSPGEVQWIDEAEVANRLKRLREERTWTGRRDGDRGHFSLAGAQPKMALLFDGKRWGVPSGRRATTHILKPPMPHLRGTTENEYACLRLANHLGITAAEAKVGKFGEEVAIVVTRYDREIDKDGVVRRFHQEDMCQALGVHPAVKYQSEGGPSIEQITNDVLRYATDPEADKAAFADMIAFSFLVLGTDAHAKNFSVIHLPGRRMFLAPLYDVLSFVPYDNDEHERRRLRMAMKIGGYYKFSEVLPRHWRRQAELMKMDPDEMIARLVALGEKIPDALSDVVKEARVEGLKEPVLDTMLDGISARGKAIVQQYSA</sequence>
<dbReference type="RefSeq" id="WP_041960903.1">
    <property type="nucleotide sequence ID" value="NZ_JRPN01000073.1"/>
</dbReference>
<dbReference type="PANTHER" id="PTHR37419">
    <property type="entry name" value="SERINE/THREONINE-PROTEIN KINASE TOXIN HIPA"/>
    <property type="match status" value="1"/>
</dbReference>
<keyword evidence="3" id="KW-0418">Kinase</keyword>
<organism evidence="6 7">
    <name type="scientific">Bradyrhizobium japonicum</name>
    <dbReference type="NCBI Taxonomy" id="375"/>
    <lineage>
        <taxon>Bacteria</taxon>
        <taxon>Pseudomonadati</taxon>
        <taxon>Pseudomonadota</taxon>
        <taxon>Alphaproteobacteria</taxon>
        <taxon>Hyphomicrobiales</taxon>
        <taxon>Nitrobacteraceae</taxon>
        <taxon>Bradyrhizobium</taxon>
    </lineage>
</organism>
<evidence type="ECO:0000313" key="6">
    <source>
        <dbReference type="EMBL" id="KGT73048.1"/>
    </source>
</evidence>
<dbReference type="STRING" id="375.BKD09_RS42990"/>
<dbReference type="GO" id="GO:0004674">
    <property type="term" value="F:protein serine/threonine kinase activity"/>
    <property type="evidence" value="ECO:0007669"/>
    <property type="project" value="TreeGrafter"/>
</dbReference>
<dbReference type="InterPro" id="IPR052028">
    <property type="entry name" value="HipA_Ser/Thr_kinase"/>
</dbReference>
<accession>A0A0A3YHA5</accession>
<dbReference type="Pfam" id="PF07804">
    <property type="entry name" value="HipA_C"/>
    <property type="match status" value="1"/>
</dbReference>
<dbReference type="GO" id="GO:0005829">
    <property type="term" value="C:cytosol"/>
    <property type="evidence" value="ECO:0007669"/>
    <property type="project" value="TreeGrafter"/>
</dbReference>
<reference evidence="6 7" key="1">
    <citation type="submission" date="2014-09" db="EMBL/GenBank/DDBJ databases">
        <title>Draft genome of Bradyrhizobium japonicum Is-34.</title>
        <authorList>
            <person name="Tsurumaru H."/>
            <person name="Yamakawa T."/>
            <person name="Hashimoto S."/>
            <person name="Okizaki K."/>
            <person name="Kanesaki Y."/>
            <person name="Yoshikawa H."/>
            <person name="Yajima S."/>
        </authorList>
    </citation>
    <scope>NUCLEOTIDE SEQUENCE [LARGE SCALE GENOMIC DNA]</scope>
    <source>
        <strain evidence="6 7">Is-34</strain>
    </source>
</reference>
<dbReference type="NCBIfam" id="TIGR03071">
    <property type="entry name" value="couple_hipA"/>
    <property type="match status" value="1"/>
</dbReference>
<evidence type="ECO:0000313" key="7">
    <source>
        <dbReference type="Proteomes" id="UP000030377"/>
    </source>
</evidence>
<proteinExistence type="inferred from homology"/>
<dbReference type="Gene3D" id="1.10.1070.20">
    <property type="match status" value="1"/>
</dbReference>
<evidence type="ECO:0008006" key="8">
    <source>
        <dbReference type="Google" id="ProtNLM"/>
    </source>
</evidence>
<dbReference type="Proteomes" id="UP000030377">
    <property type="component" value="Unassembled WGS sequence"/>
</dbReference>
<dbReference type="InterPro" id="IPR017508">
    <property type="entry name" value="HipA_N1"/>
</dbReference>
<dbReference type="CDD" id="cd17808">
    <property type="entry name" value="HipA_Ec_like"/>
    <property type="match status" value="1"/>
</dbReference>
<evidence type="ECO:0000256" key="3">
    <source>
        <dbReference type="ARBA" id="ARBA00022777"/>
    </source>
</evidence>
<evidence type="ECO:0000256" key="2">
    <source>
        <dbReference type="ARBA" id="ARBA00022679"/>
    </source>
</evidence>
<dbReference type="InterPro" id="IPR012893">
    <property type="entry name" value="HipA-like_C"/>
</dbReference>
<dbReference type="EMBL" id="JRPN01000073">
    <property type="protein sequence ID" value="KGT73048.1"/>
    <property type="molecule type" value="Genomic_DNA"/>
</dbReference>
<dbReference type="PANTHER" id="PTHR37419:SF1">
    <property type="entry name" value="SERINE_THREONINE-PROTEIN KINASE TOXIN HIPA"/>
    <property type="match status" value="1"/>
</dbReference>
<evidence type="ECO:0000259" key="5">
    <source>
        <dbReference type="Pfam" id="PF13657"/>
    </source>
</evidence>
<feature type="domain" description="HipA-like C-terminal" evidence="4">
    <location>
        <begin position="153"/>
        <end position="387"/>
    </location>
</feature>
<dbReference type="Pfam" id="PF13657">
    <property type="entry name" value="Couple_hipA"/>
    <property type="match status" value="1"/>
</dbReference>
<keyword evidence="2" id="KW-0808">Transferase</keyword>
<protein>
    <recommendedName>
        <fullName evidence="8">Toxin HipA</fullName>
    </recommendedName>
</protein>
<evidence type="ECO:0000259" key="4">
    <source>
        <dbReference type="Pfam" id="PF07804"/>
    </source>
</evidence>
<comment type="caution">
    <text evidence="6">The sequence shown here is derived from an EMBL/GenBank/DDBJ whole genome shotgun (WGS) entry which is preliminary data.</text>
</comment>
<gene>
    <name evidence="6" type="ORF">MA20_46720</name>
</gene>